<dbReference type="InterPro" id="IPR008978">
    <property type="entry name" value="HSP20-like_chaperone"/>
</dbReference>
<evidence type="ECO:0000256" key="3">
    <source>
        <dbReference type="RuleBase" id="RU003616"/>
    </source>
</evidence>
<dbReference type="Pfam" id="PF00011">
    <property type="entry name" value="HSP20"/>
    <property type="match status" value="1"/>
</dbReference>
<dbReference type="SUPFAM" id="SSF49764">
    <property type="entry name" value="HSP20-like chaperones"/>
    <property type="match status" value="1"/>
</dbReference>
<feature type="region of interest" description="Disordered" evidence="4">
    <location>
        <begin position="222"/>
        <end position="242"/>
    </location>
</feature>
<evidence type="ECO:0000313" key="7">
    <source>
        <dbReference type="Proteomes" id="UP000218209"/>
    </source>
</evidence>
<keyword evidence="1" id="KW-0346">Stress response</keyword>
<proteinExistence type="inferred from homology"/>
<reference evidence="6 7" key="1">
    <citation type="submission" date="2017-03" db="EMBL/GenBank/DDBJ databases">
        <title>WGS assembly of Porphyra umbilicalis.</title>
        <authorList>
            <person name="Brawley S.H."/>
            <person name="Blouin N.A."/>
            <person name="Ficko-Blean E."/>
            <person name="Wheeler G.L."/>
            <person name="Lohr M."/>
            <person name="Goodson H.V."/>
            <person name="Jenkins J.W."/>
            <person name="Blaby-Haas C.E."/>
            <person name="Helliwell K.E."/>
            <person name="Chan C."/>
            <person name="Marriage T."/>
            <person name="Bhattacharya D."/>
            <person name="Klein A.S."/>
            <person name="Badis Y."/>
            <person name="Brodie J."/>
            <person name="Cao Y."/>
            <person name="Collen J."/>
            <person name="Dittami S.M."/>
            <person name="Gachon C.M."/>
            <person name="Green B.R."/>
            <person name="Karpowicz S."/>
            <person name="Kim J.W."/>
            <person name="Kudahl U."/>
            <person name="Lin S."/>
            <person name="Michel G."/>
            <person name="Mittag M."/>
            <person name="Olson B.J."/>
            <person name="Pangilinan J."/>
            <person name="Peng Y."/>
            <person name="Qiu H."/>
            <person name="Shu S."/>
            <person name="Singer J.T."/>
            <person name="Smith A.G."/>
            <person name="Sprecher B.N."/>
            <person name="Wagner V."/>
            <person name="Wang W."/>
            <person name="Wang Z.-Y."/>
            <person name="Yan J."/>
            <person name="Yarish C."/>
            <person name="Zoeuner-Riek S."/>
            <person name="Zhuang Y."/>
            <person name="Zou Y."/>
            <person name="Lindquist E.A."/>
            <person name="Grimwood J."/>
            <person name="Barry K."/>
            <person name="Rokhsar D.S."/>
            <person name="Schmutz J."/>
            <person name="Stiller J.W."/>
            <person name="Grossman A.R."/>
            <person name="Prochnik S.E."/>
        </authorList>
    </citation>
    <scope>NUCLEOTIDE SEQUENCE [LARGE SCALE GENOMIC DNA]</scope>
    <source>
        <strain evidence="6">4086291</strain>
    </source>
</reference>
<name>A0A1X6NQ47_PORUM</name>
<feature type="compositionally biased region" description="Low complexity" evidence="4">
    <location>
        <begin position="47"/>
        <end position="58"/>
    </location>
</feature>
<evidence type="ECO:0000256" key="1">
    <source>
        <dbReference type="ARBA" id="ARBA00023016"/>
    </source>
</evidence>
<evidence type="ECO:0000313" key="6">
    <source>
        <dbReference type="EMBL" id="OSX70650.1"/>
    </source>
</evidence>
<dbReference type="InterPro" id="IPR031107">
    <property type="entry name" value="Small_HSP"/>
</dbReference>
<dbReference type="AlphaFoldDB" id="A0A1X6NQ47"/>
<evidence type="ECO:0000259" key="5">
    <source>
        <dbReference type="PROSITE" id="PS01031"/>
    </source>
</evidence>
<feature type="region of interest" description="Disordered" evidence="4">
    <location>
        <begin position="37"/>
        <end position="82"/>
    </location>
</feature>
<dbReference type="CDD" id="cd06464">
    <property type="entry name" value="ACD_sHsps-like"/>
    <property type="match status" value="1"/>
</dbReference>
<evidence type="ECO:0000256" key="4">
    <source>
        <dbReference type="SAM" id="MobiDB-lite"/>
    </source>
</evidence>
<sequence length="242" mass="24421">MAFIPAAGAALGLRAPAAGAALGVVARRVAATPRLPRVSMATATPSDGAKGAADAGDAPESPAGASAPRHGGGGMVRRRRGWPTPLLRPGTLSADLATALDAPFFCGGLWGGGTAGGWPFGEGADWAPRADMTVSADGSSYEWFVELPGMAKEDVTLSIDGDVLTVRGEKKTTRAVMGGGTERVWGTFARSVVVPADGDVADKGAVRAVAKDGVLTVSVPKVAPRSKADAPEEDNTIPIHGE</sequence>
<accession>A0A1X6NQ47</accession>
<dbReference type="Gene3D" id="2.60.40.790">
    <property type="match status" value="1"/>
</dbReference>
<evidence type="ECO:0000256" key="2">
    <source>
        <dbReference type="PROSITE-ProRule" id="PRU00285"/>
    </source>
</evidence>
<feature type="domain" description="SHSP" evidence="5">
    <location>
        <begin position="121"/>
        <end position="242"/>
    </location>
</feature>
<dbReference type="PROSITE" id="PS01031">
    <property type="entry name" value="SHSP"/>
    <property type="match status" value="1"/>
</dbReference>
<organism evidence="6 7">
    <name type="scientific">Porphyra umbilicalis</name>
    <name type="common">Purple laver</name>
    <name type="synonym">Red alga</name>
    <dbReference type="NCBI Taxonomy" id="2786"/>
    <lineage>
        <taxon>Eukaryota</taxon>
        <taxon>Rhodophyta</taxon>
        <taxon>Bangiophyceae</taxon>
        <taxon>Bangiales</taxon>
        <taxon>Bangiaceae</taxon>
        <taxon>Porphyra</taxon>
    </lineage>
</organism>
<gene>
    <name evidence="6" type="ORF">BU14_0698s0002</name>
</gene>
<dbReference type="OrthoDB" id="128at2759"/>
<protein>
    <recommendedName>
        <fullName evidence="5">SHSP domain-containing protein</fullName>
    </recommendedName>
</protein>
<keyword evidence="7" id="KW-1185">Reference proteome</keyword>
<dbReference type="EMBL" id="KV919227">
    <property type="protein sequence ID" value="OSX70650.1"/>
    <property type="molecule type" value="Genomic_DNA"/>
</dbReference>
<comment type="similarity">
    <text evidence="2 3">Belongs to the small heat shock protein (HSP20) family.</text>
</comment>
<dbReference type="PANTHER" id="PTHR11527">
    <property type="entry name" value="HEAT-SHOCK PROTEIN 20 FAMILY MEMBER"/>
    <property type="match status" value="1"/>
</dbReference>
<dbReference type="Proteomes" id="UP000218209">
    <property type="component" value="Unassembled WGS sequence"/>
</dbReference>
<dbReference type="InterPro" id="IPR002068">
    <property type="entry name" value="A-crystallin/Hsp20_dom"/>
</dbReference>